<dbReference type="Proteomes" id="UP000324222">
    <property type="component" value="Unassembled WGS sequence"/>
</dbReference>
<sequence>MLELVRKKEHIWDPRNELYNKFKSLRKSSLDEIAATLQELFPSMQGVLWLTPPVHQKKSNHRFSIVIGGRHLGG</sequence>
<accession>A0A5B7DSG8</accession>
<dbReference type="AlphaFoldDB" id="A0A5B7DSG8"/>
<protein>
    <submittedName>
        <fullName evidence="1">Uncharacterized protein</fullName>
    </submittedName>
</protein>
<dbReference type="EMBL" id="VSRR010001322">
    <property type="protein sequence ID" value="MPC24358.1"/>
    <property type="molecule type" value="Genomic_DNA"/>
</dbReference>
<evidence type="ECO:0000313" key="2">
    <source>
        <dbReference type="Proteomes" id="UP000324222"/>
    </source>
</evidence>
<comment type="caution">
    <text evidence="1">The sequence shown here is derived from an EMBL/GenBank/DDBJ whole genome shotgun (WGS) entry which is preliminary data.</text>
</comment>
<evidence type="ECO:0000313" key="1">
    <source>
        <dbReference type="EMBL" id="MPC24358.1"/>
    </source>
</evidence>
<gene>
    <name evidence="1" type="ORF">E2C01_017439</name>
</gene>
<name>A0A5B7DSG8_PORTR</name>
<proteinExistence type="predicted"/>
<organism evidence="1 2">
    <name type="scientific">Portunus trituberculatus</name>
    <name type="common">Swimming crab</name>
    <name type="synonym">Neptunus trituberculatus</name>
    <dbReference type="NCBI Taxonomy" id="210409"/>
    <lineage>
        <taxon>Eukaryota</taxon>
        <taxon>Metazoa</taxon>
        <taxon>Ecdysozoa</taxon>
        <taxon>Arthropoda</taxon>
        <taxon>Crustacea</taxon>
        <taxon>Multicrustacea</taxon>
        <taxon>Malacostraca</taxon>
        <taxon>Eumalacostraca</taxon>
        <taxon>Eucarida</taxon>
        <taxon>Decapoda</taxon>
        <taxon>Pleocyemata</taxon>
        <taxon>Brachyura</taxon>
        <taxon>Eubrachyura</taxon>
        <taxon>Portunoidea</taxon>
        <taxon>Portunidae</taxon>
        <taxon>Portuninae</taxon>
        <taxon>Portunus</taxon>
    </lineage>
</organism>
<keyword evidence="2" id="KW-1185">Reference proteome</keyword>
<reference evidence="1 2" key="1">
    <citation type="submission" date="2019-05" db="EMBL/GenBank/DDBJ databases">
        <title>Another draft genome of Portunus trituberculatus and its Hox gene families provides insights of decapod evolution.</title>
        <authorList>
            <person name="Jeong J.-H."/>
            <person name="Song I."/>
            <person name="Kim S."/>
            <person name="Choi T."/>
            <person name="Kim D."/>
            <person name="Ryu S."/>
            <person name="Kim W."/>
        </authorList>
    </citation>
    <scope>NUCLEOTIDE SEQUENCE [LARGE SCALE GENOMIC DNA]</scope>
    <source>
        <tissue evidence="1">Muscle</tissue>
    </source>
</reference>